<feature type="transmembrane region" description="Helical" evidence="1">
    <location>
        <begin position="27"/>
        <end position="49"/>
    </location>
</feature>
<evidence type="ECO:0000313" key="2">
    <source>
        <dbReference type="EMBL" id="MEH2556835.1"/>
    </source>
</evidence>
<keyword evidence="1" id="KW-1133">Transmembrane helix</keyword>
<protein>
    <submittedName>
        <fullName evidence="2">Uncharacterized protein</fullName>
    </submittedName>
</protein>
<organism evidence="2 3">
    <name type="scientific">Bradyrhizobium algeriense</name>
    <dbReference type="NCBI Taxonomy" id="634784"/>
    <lineage>
        <taxon>Bacteria</taxon>
        <taxon>Pseudomonadati</taxon>
        <taxon>Pseudomonadota</taxon>
        <taxon>Alphaproteobacteria</taxon>
        <taxon>Hyphomicrobiales</taxon>
        <taxon>Nitrobacteraceae</taxon>
        <taxon>Bradyrhizobium</taxon>
    </lineage>
</organism>
<gene>
    <name evidence="2" type="ORF">V1286_004364</name>
</gene>
<reference evidence="2 3" key="1">
    <citation type="submission" date="2024-02" db="EMBL/GenBank/DDBJ databases">
        <title>Adaptive strategies in a cosmopolitan and abundant soil bacterium.</title>
        <authorList>
            <person name="Carini P."/>
        </authorList>
    </citation>
    <scope>NUCLEOTIDE SEQUENCE [LARGE SCALE GENOMIC DNA]</scope>
    <source>
        <strain evidence="2 3">AZCC 1608</strain>
    </source>
</reference>
<evidence type="ECO:0000256" key="1">
    <source>
        <dbReference type="SAM" id="Phobius"/>
    </source>
</evidence>
<feature type="transmembrane region" description="Helical" evidence="1">
    <location>
        <begin position="89"/>
        <end position="110"/>
    </location>
</feature>
<comment type="caution">
    <text evidence="2">The sequence shown here is derived from an EMBL/GenBank/DDBJ whole genome shotgun (WGS) entry which is preliminary data.</text>
</comment>
<dbReference type="Proteomes" id="UP001364224">
    <property type="component" value="Unassembled WGS sequence"/>
</dbReference>
<accession>A0ABU8BEC9</accession>
<sequence>MMPENGDLMAQSAALPANIDLYLHVRVLIGIILGLSVTRLVSGIAALVAHPGRYRIWPVHLGWVAWALVNVVTFWWWEFRLSLIPHWTFGLYFFICVYASMYYFLSVLLFPQDLEEYKGYQDYFLSRRRWFFGFAALTEALDVVDSLIKGEAHLRSLGLEYLLANAAFILVCGVAAITRNLRFHMLFAFGAAIYEISFFARYYATLN</sequence>
<dbReference type="RefSeq" id="WP_334482351.1">
    <property type="nucleotide sequence ID" value="NZ_JAZHRV010000001.1"/>
</dbReference>
<proteinExistence type="predicted"/>
<feature type="transmembrane region" description="Helical" evidence="1">
    <location>
        <begin position="160"/>
        <end position="178"/>
    </location>
</feature>
<keyword evidence="1" id="KW-0472">Membrane</keyword>
<evidence type="ECO:0000313" key="3">
    <source>
        <dbReference type="Proteomes" id="UP001364224"/>
    </source>
</evidence>
<keyword evidence="1" id="KW-0812">Transmembrane</keyword>
<feature type="transmembrane region" description="Helical" evidence="1">
    <location>
        <begin position="56"/>
        <end position="77"/>
    </location>
</feature>
<keyword evidence="3" id="KW-1185">Reference proteome</keyword>
<name>A0ABU8BEC9_9BRAD</name>
<dbReference type="EMBL" id="JAZHRV010000001">
    <property type="protein sequence ID" value="MEH2556835.1"/>
    <property type="molecule type" value="Genomic_DNA"/>
</dbReference>
<feature type="transmembrane region" description="Helical" evidence="1">
    <location>
        <begin position="185"/>
        <end position="204"/>
    </location>
</feature>